<dbReference type="Proteomes" id="UP000254978">
    <property type="component" value="Unassembled WGS sequence"/>
</dbReference>
<accession>A0A378TCS0</accession>
<protein>
    <submittedName>
        <fullName evidence="1">ABC-type nitrate/sulfonate/bicarbonate transport system, substrate binding protein</fullName>
    </submittedName>
</protein>
<dbReference type="PROSITE" id="PS51257">
    <property type="entry name" value="PROKAR_LIPOPROTEIN"/>
    <property type="match status" value="1"/>
</dbReference>
<name>A0A378TCS0_9MYCO</name>
<dbReference type="RefSeq" id="WP_068915702.1">
    <property type="nucleotide sequence ID" value="NZ_AP022600.1"/>
</dbReference>
<dbReference type="Gene3D" id="3.40.190.10">
    <property type="entry name" value="Periplasmic binding protein-like II"/>
    <property type="match status" value="2"/>
</dbReference>
<sequence>MNGLGRRLTAVLIAATTTVAMSGCVSRPDSGEASGDGGTIRFTFAPDPVWDYITDQGILAEMEQESGIKIDASSTWDEFGVFAGGHADIVSSASYEVPVIEKETGRDTIVIGKYNMDRSVIIARADNPATTLADLKGQDISAFTAVSATLVWGAYAKKLHDVDFRSGGGDYNIIVSDPQQQADLVEKGEVAACVCLPEFAAPGLRSGELKVLYDGKASSDMYSELVVQGHEGPMINVFLAGSEWAEQNPEQVEFFLDVWQRGLSEWEANNASIIETYPQHFAVEAPEDIAFVQNYVDDHDWFVRDIRFDQSWADNESQVFPLLKETGFMEQDQALPKFRPSESGGAS</sequence>
<proteinExistence type="predicted"/>
<dbReference type="OrthoDB" id="4676354at2"/>
<reference evidence="1 2" key="1">
    <citation type="submission" date="2018-06" db="EMBL/GenBank/DDBJ databases">
        <authorList>
            <consortium name="Pathogen Informatics"/>
            <person name="Doyle S."/>
        </authorList>
    </citation>
    <scope>NUCLEOTIDE SEQUENCE [LARGE SCALE GENOMIC DNA]</scope>
    <source>
        <strain evidence="1 2">NCTC10821</strain>
    </source>
</reference>
<evidence type="ECO:0000313" key="1">
    <source>
        <dbReference type="EMBL" id="STZ57937.1"/>
    </source>
</evidence>
<dbReference type="Pfam" id="PF12974">
    <property type="entry name" value="Phosphonate-bd"/>
    <property type="match status" value="1"/>
</dbReference>
<dbReference type="SUPFAM" id="SSF53850">
    <property type="entry name" value="Periplasmic binding protein-like II"/>
    <property type="match status" value="1"/>
</dbReference>
<dbReference type="AlphaFoldDB" id="A0A378TCS0"/>
<gene>
    <name evidence="1" type="ORF">NCTC10821_01442</name>
</gene>
<keyword evidence="2" id="KW-1185">Reference proteome</keyword>
<dbReference type="EMBL" id="UGQT01000001">
    <property type="protein sequence ID" value="STZ57937.1"/>
    <property type="molecule type" value="Genomic_DNA"/>
</dbReference>
<dbReference type="PANTHER" id="PTHR30024">
    <property type="entry name" value="ALIPHATIC SULFONATES-BINDING PROTEIN-RELATED"/>
    <property type="match status" value="1"/>
</dbReference>
<evidence type="ECO:0000313" key="2">
    <source>
        <dbReference type="Proteomes" id="UP000254978"/>
    </source>
</evidence>
<organism evidence="1 2">
    <name type="scientific">Mycolicibacterium tokaiense</name>
    <dbReference type="NCBI Taxonomy" id="39695"/>
    <lineage>
        <taxon>Bacteria</taxon>
        <taxon>Bacillati</taxon>
        <taxon>Actinomycetota</taxon>
        <taxon>Actinomycetes</taxon>
        <taxon>Mycobacteriales</taxon>
        <taxon>Mycobacteriaceae</taxon>
        <taxon>Mycolicibacterium</taxon>
    </lineage>
</organism>